<protein>
    <recommendedName>
        <fullName evidence="2">Glycoside hydrolase family 5 domain-containing protein</fullName>
    </recommendedName>
</protein>
<proteinExistence type="predicted"/>
<reference evidence="1" key="1">
    <citation type="journal article" date="2014" name="Front. Microbiol.">
        <title>High frequency of phylogenetically diverse reductive dehalogenase-homologous genes in deep subseafloor sedimentary metagenomes.</title>
        <authorList>
            <person name="Kawai M."/>
            <person name="Futagami T."/>
            <person name="Toyoda A."/>
            <person name="Takaki Y."/>
            <person name="Nishi S."/>
            <person name="Hori S."/>
            <person name="Arai W."/>
            <person name="Tsubouchi T."/>
            <person name="Morono Y."/>
            <person name="Uchiyama I."/>
            <person name="Ito T."/>
            <person name="Fujiyama A."/>
            <person name="Inagaki F."/>
            <person name="Takami H."/>
        </authorList>
    </citation>
    <scope>NUCLEOTIDE SEQUENCE</scope>
    <source>
        <strain evidence="1">Expedition CK06-06</strain>
    </source>
</reference>
<accession>X1NKP4</accession>
<sequence length="280" mass="31937">PNCIVEIFSDSGDEGEVYEGQATSNEFGAFTFNKGASFAGPHLAATTTDSGGNTSEFSMATSGTSRYSVIQEGNNLPRTQLQPKQSNELEDNRIGIHFSPLWHPEYQPEVFPCLVLDTKYIFELGLKRVRLTINNVDSSNLLCPIDWSKPEFSIDPSHDDFITSIADNGITITYILSFWDKEYVAQGGEVQYPRFKTEEEIQRYLDFVQFVVHHFKDRIQYYEIWNEPNIENTLQWIEVDDYINLVERAVPVIREEYPEAKIVVGSTSELSDPGSQNYLF</sequence>
<dbReference type="Gene3D" id="3.20.20.80">
    <property type="entry name" value="Glycosidases"/>
    <property type="match status" value="1"/>
</dbReference>
<feature type="non-terminal residue" evidence="1">
    <location>
        <position position="280"/>
    </location>
</feature>
<gene>
    <name evidence="1" type="ORF">S06H3_30707</name>
</gene>
<name>X1NKP4_9ZZZZ</name>
<evidence type="ECO:0000313" key="1">
    <source>
        <dbReference type="EMBL" id="GAI30786.1"/>
    </source>
</evidence>
<feature type="non-terminal residue" evidence="1">
    <location>
        <position position="1"/>
    </location>
</feature>
<dbReference type="PANTHER" id="PTHR12631:SF10">
    <property type="entry name" value="BETA-XYLOSIDASE-LIKE PROTEIN-RELATED"/>
    <property type="match status" value="1"/>
</dbReference>
<dbReference type="InterPro" id="IPR051923">
    <property type="entry name" value="Glycosyl_Hydrolase_39"/>
</dbReference>
<dbReference type="PANTHER" id="PTHR12631">
    <property type="entry name" value="ALPHA-L-IDURONIDASE"/>
    <property type="match status" value="1"/>
</dbReference>
<dbReference type="EMBL" id="BARV01018111">
    <property type="protein sequence ID" value="GAI30786.1"/>
    <property type="molecule type" value="Genomic_DNA"/>
</dbReference>
<evidence type="ECO:0008006" key="2">
    <source>
        <dbReference type="Google" id="ProtNLM"/>
    </source>
</evidence>
<comment type="caution">
    <text evidence="1">The sequence shown here is derived from an EMBL/GenBank/DDBJ whole genome shotgun (WGS) entry which is preliminary data.</text>
</comment>
<organism evidence="1">
    <name type="scientific">marine sediment metagenome</name>
    <dbReference type="NCBI Taxonomy" id="412755"/>
    <lineage>
        <taxon>unclassified sequences</taxon>
        <taxon>metagenomes</taxon>
        <taxon>ecological metagenomes</taxon>
    </lineage>
</organism>
<dbReference type="SUPFAM" id="SSF51445">
    <property type="entry name" value="(Trans)glycosidases"/>
    <property type="match status" value="1"/>
</dbReference>
<dbReference type="InterPro" id="IPR017853">
    <property type="entry name" value="GH"/>
</dbReference>
<dbReference type="AlphaFoldDB" id="X1NKP4"/>
<dbReference type="GO" id="GO:0004553">
    <property type="term" value="F:hydrolase activity, hydrolyzing O-glycosyl compounds"/>
    <property type="evidence" value="ECO:0007669"/>
    <property type="project" value="TreeGrafter"/>
</dbReference>